<keyword evidence="1" id="KW-1133">Transmembrane helix</keyword>
<dbReference type="Pfam" id="PF03703">
    <property type="entry name" value="bPH_2"/>
    <property type="match status" value="2"/>
</dbReference>
<feature type="domain" description="YdbS-like PH" evidence="2">
    <location>
        <begin position="230"/>
        <end position="295"/>
    </location>
</feature>
<dbReference type="Proteomes" id="UP000014136">
    <property type="component" value="Unassembled WGS sequence"/>
</dbReference>
<keyword evidence="1" id="KW-0812">Transmembrane</keyword>
<dbReference type="PIRSF" id="PIRSF026631">
    <property type="entry name" value="UCP026631"/>
    <property type="match status" value="1"/>
</dbReference>
<evidence type="ECO:0000259" key="2">
    <source>
        <dbReference type="Pfam" id="PF03703"/>
    </source>
</evidence>
<evidence type="ECO:0000256" key="1">
    <source>
        <dbReference type="SAM" id="Phobius"/>
    </source>
</evidence>
<feature type="transmembrane region" description="Helical" evidence="1">
    <location>
        <begin position="200"/>
        <end position="224"/>
    </location>
</feature>
<dbReference type="PANTHER" id="PTHR34473:SF2">
    <property type="entry name" value="UPF0699 TRANSMEMBRANE PROTEIN YDBT"/>
    <property type="match status" value="1"/>
</dbReference>
<accession>S0NPU1</accession>
<name>S0NPU1_9ENTE</name>
<feature type="domain" description="YdbS-like PH" evidence="2">
    <location>
        <begin position="59"/>
        <end position="135"/>
    </location>
</feature>
<evidence type="ECO:0000313" key="3">
    <source>
        <dbReference type="EMBL" id="EOT25596.1"/>
    </source>
</evidence>
<dbReference type="EMBL" id="AHYT01000013">
    <property type="protein sequence ID" value="EOT25596.1"/>
    <property type="molecule type" value="Genomic_DNA"/>
</dbReference>
<dbReference type="InterPro" id="IPR005182">
    <property type="entry name" value="YdbS-like_PH"/>
</dbReference>
<gene>
    <name evidence="3" type="ORF">OMQ_02483</name>
</gene>
<dbReference type="OrthoDB" id="2195155at2"/>
<evidence type="ECO:0000313" key="4">
    <source>
        <dbReference type="Proteomes" id="UP000014136"/>
    </source>
</evidence>
<dbReference type="InterPro" id="IPR014529">
    <property type="entry name" value="UCP026631"/>
</dbReference>
<comment type="caution">
    <text evidence="3">The sequence shown here is derived from an EMBL/GenBank/DDBJ whole genome shotgun (WGS) entry which is preliminary data.</text>
</comment>
<reference evidence="3 4" key="1">
    <citation type="submission" date="2013-03" db="EMBL/GenBank/DDBJ databases">
        <title>The Genome Sequence of Enterococcus saccharolyticus ATCC_43076 (Illumina only assembly).</title>
        <authorList>
            <consortium name="The Broad Institute Genomics Platform"/>
            <consortium name="The Broad Institute Genome Sequencing Center for Infectious Disease"/>
            <person name="Earl A."/>
            <person name="Russ C."/>
            <person name="Gilmore M."/>
            <person name="Surin D."/>
            <person name="Walker B."/>
            <person name="Young S."/>
            <person name="Zeng Q."/>
            <person name="Gargeya S."/>
            <person name="Fitzgerald M."/>
            <person name="Haas B."/>
            <person name="Abouelleil A."/>
            <person name="Allen A.W."/>
            <person name="Alvarado L."/>
            <person name="Arachchi H.M."/>
            <person name="Berlin A.M."/>
            <person name="Chapman S.B."/>
            <person name="Gainer-Dewar J."/>
            <person name="Goldberg J."/>
            <person name="Griggs A."/>
            <person name="Gujja S."/>
            <person name="Hansen M."/>
            <person name="Howarth C."/>
            <person name="Imamovic A."/>
            <person name="Ireland A."/>
            <person name="Larimer J."/>
            <person name="McCowan C."/>
            <person name="Murphy C."/>
            <person name="Pearson M."/>
            <person name="Poon T.W."/>
            <person name="Priest M."/>
            <person name="Roberts A."/>
            <person name="Saif S."/>
            <person name="Shea T."/>
            <person name="Sisk P."/>
            <person name="Sykes S."/>
            <person name="Wortman J."/>
            <person name="Nusbaum C."/>
            <person name="Birren B."/>
        </authorList>
    </citation>
    <scope>NUCLEOTIDE SEQUENCE [LARGE SCALE GENOMIC DNA]</scope>
    <source>
        <strain evidence="3 4">ATCC 43076</strain>
    </source>
</reference>
<keyword evidence="4" id="KW-1185">Reference proteome</keyword>
<dbReference type="eggNOG" id="COG3428">
    <property type="taxonomic scope" value="Bacteria"/>
</dbReference>
<keyword evidence="1" id="KW-0472">Membrane</keyword>
<dbReference type="HOGENOM" id="CLU_024617_6_2_9"/>
<feature type="transmembrane region" description="Helical" evidence="1">
    <location>
        <begin position="334"/>
        <end position="352"/>
    </location>
</feature>
<dbReference type="RefSeq" id="WP_016176232.1">
    <property type="nucleotide sequence ID" value="NZ_KE136392.1"/>
</dbReference>
<dbReference type="PATRIC" id="fig|1139996.3.peg.2433"/>
<feature type="transmembrane region" description="Helical" evidence="1">
    <location>
        <begin position="358"/>
        <end position="373"/>
    </location>
</feature>
<dbReference type="AlphaFoldDB" id="S0NPU1"/>
<dbReference type="STRING" id="41997.RV16_GL001586"/>
<sequence length="462" mass="54087">MSEKHRYHPISWGLAFFQQLKNFVIPIVLLLFQWRELPLGWLIVGLFLLISIIASFQYFTHYYKVTTDSLIVYSGIVNKKETIIPYERMQTLKQQQWFFFKPFHVVRLSIETAGGSSTEAEAVLPAVPERIVQRLEQLRGNHLEEVSETDGYEIPANQILLFSLTNLSMFATFVALFAFFDQLIPDTWSSRLFSLGEQFLQAGWFMFLVAGGSVLLLVSVVSIIKNMILYYRFRVTRQQATITIESGLFERKIQKIPLTKIQGVQIHQQVLRKLFGLVSVEVLLASGQEEGDDMKQVFLLPIIHEQAMYRVLAMLLPEWQLQQPKLHYTSRDKVWYFLRIPLAIMIPLSIGVFFIRPWLSLIALVLGIVWLFISKRNSFYQGYVIEEQRICMQRALFFTKTQTFVARPKIQACQEETSKWLYPKKIYHVCLFIKGDVSVDYLRLKYIEQSDLIKIKNFYQKK</sequence>
<feature type="transmembrane region" description="Helical" evidence="1">
    <location>
        <begin position="12"/>
        <end position="33"/>
    </location>
</feature>
<organism evidence="3 4">
    <name type="scientific">Enterococcus saccharolyticus subsp. saccharolyticus ATCC 43076</name>
    <dbReference type="NCBI Taxonomy" id="1139996"/>
    <lineage>
        <taxon>Bacteria</taxon>
        <taxon>Bacillati</taxon>
        <taxon>Bacillota</taxon>
        <taxon>Bacilli</taxon>
        <taxon>Lactobacillales</taxon>
        <taxon>Enterococcaceae</taxon>
        <taxon>Enterococcus</taxon>
    </lineage>
</organism>
<feature type="transmembrane region" description="Helical" evidence="1">
    <location>
        <begin position="39"/>
        <end position="59"/>
    </location>
</feature>
<proteinExistence type="predicted"/>
<protein>
    <recommendedName>
        <fullName evidence="2">YdbS-like PH domain-containing protein</fullName>
    </recommendedName>
</protein>
<dbReference type="PANTHER" id="PTHR34473">
    <property type="entry name" value="UPF0699 TRANSMEMBRANE PROTEIN YDBS"/>
    <property type="match status" value="1"/>
</dbReference>
<feature type="transmembrane region" description="Helical" evidence="1">
    <location>
        <begin position="159"/>
        <end position="180"/>
    </location>
</feature>